<dbReference type="InterPro" id="IPR027417">
    <property type="entry name" value="P-loop_NTPase"/>
</dbReference>
<reference evidence="14 15" key="1">
    <citation type="journal article" date="2015" name="Stand. Genomic Sci.">
        <title>Genomic Encyclopedia of Bacterial and Archaeal Type Strains, Phase III: the genomes of soil and plant-associated and newly described type strains.</title>
        <authorList>
            <person name="Whitman W.B."/>
            <person name="Woyke T."/>
            <person name="Klenk H.P."/>
            <person name="Zhou Y."/>
            <person name="Lilburn T.G."/>
            <person name="Beck B.J."/>
            <person name="De Vos P."/>
            <person name="Vandamme P."/>
            <person name="Eisen J.A."/>
            <person name="Garrity G."/>
            <person name="Hugenholtz P."/>
            <person name="Kyrpides N.C."/>
        </authorList>
    </citation>
    <scope>NUCLEOTIDE SEQUENCE [LARGE SCALE GENOMIC DNA]</scope>
    <source>
        <strain evidence="14 15">DSM 64</strain>
    </source>
</reference>
<evidence type="ECO:0000256" key="13">
    <source>
        <dbReference type="HAMAP-Rule" id="MF_00409"/>
    </source>
</evidence>
<keyword evidence="8 13" id="KW-0547">Nucleotide-binding</keyword>
<comment type="pathway">
    <text evidence="2 13">Glycolipid biosynthesis; lipid IV(A) biosynthesis; lipid IV(A) from (3R)-3-hydroxytetradecanoyl-[acyl-carrier-protein] and UDP-N-acetyl-alpha-D-glucosamine: step 6/6.</text>
</comment>
<dbReference type="GO" id="GO:0009244">
    <property type="term" value="P:lipopolysaccharide core region biosynthetic process"/>
    <property type="evidence" value="ECO:0007669"/>
    <property type="project" value="TreeGrafter"/>
</dbReference>
<evidence type="ECO:0000313" key="15">
    <source>
        <dbReference type="Proteomes" id="UP000321485"/>
    </source>
</evidence>
<gene>
    <name evidence="13" type="primary">lpxK</name>
    <name evidence="14" type="ORF">ATF69_2280</name>
</gene>
<evidence type="ECO:0000256" key="4">
    <source>
        <dbReference type="ARBA" id="ARBA00016436"/>
    </source>
</evidence>
<dbReference type="GO" id="GO:0005886">
    <property type="term" value="C:plasma membrane"/>
    <property type="evidence" value="ECO:0007669"/>
    <property type="project" value="TreeGrafter"/>
</dbReference>
<dbReference type="SUPFAM" id="SSF52540">
    <property type="entry name" value="P-loop containing nucleoside triphosphate hydrolases"/>
    <property type="match status" value="1"/>
</dbReference>
<evidence type="ECO:0000256" key="7">
    <source>
        <dbReference type="ARBA" id="ARBA00022679"/>
    </source>
</evidence>
<feature type="binding site" evidence="13">
    <location>
        <begin position="34"/>
        <end position="41"/>
    </location>
    <ligand>
        <name>ATP</name>
        <dbReference type="ChEBI" id="CHEBI:30616"/>
    </ligand>
</feature>
<keyword evidence="5 13" id="KW-0444">Lipid biosynthesis</keyword>
<evidence type="ECO:0000256" key="11">
    <source>
        <dbReference type="ARBA" id="ARBA00023098"/>
    </source>
</evidence>
<evidence type="ECO:0000256" key="12">
    <source>
        <dbReference type="ARBA" id="ARBA00029757"/>
    </source>
</evidence>
<dbReference type="NCBIfam" id="TIGR00682">
    <property type="entry name" value="lpxK"/>
    <property type="match status" value="1"/>
</dbReference>
<evidence type="ECO:0000256" key="9">
    <source>
        <dbReference type="ARBA" id="ARBA00022777"/>
    </source>
</evidence>
<dbReference type="GO" id="GO:0009245">
    <property type="term" value="P:lipid A biosynthetic process"/>
    <property type="evidence" value="ECO:0007669"/>
    <property type="project" value="UniProtKB-UniRule"/>
</dbReference>
<evidence type="ECO:0000256" key="6">
    <source>
        <dbReference type="ARBA" id="ARBA00022556"/>
    </source>
</evidence>
<dbReference type="GO" id="GO:0005524">
    <property type="term" value="F:ATP binding"/>
    <property type="evidence" value="ECO:0007669"/>
    <property type="project" value="UniProtKB-UniRule"/>
</dbReference>
<dbReference type="HAMAP" id="MF_00409">
    <property type="entry name" value="LpxK"/>
    <property type="match status" value="1"/>
</dbReference>
<dbReference type="AlphaFoldDB" id="A0A561XQG1"/>
<keyword evidence="9 13" id="KW-0418">Kinase</keyword>
<keyword evidence="7 13" id="KW-0808">Transferase</keyword>
<evidence type="ECO:0000313" key="14">
    <source>
        <dbReference type="EMBL" id="TWG38338.1"/>
    </source>
</evidence>
<keyword evidence="6 13" id="KW-0441">Lipid A biosynthesis</keyword>
<evidence type="ECO:0000256" key="10">
    <source>
        <dbReference type="ARBA" id="ARBA00022840"/>
    </source>
</evidence>
<sequence>MYGALVALRRWLYRRGWLRSEHPGRPVIVVGNVIAGGAGKTPVVIALAKHLQARGLRVGVISRGYGRSTHDCRAVLPDSLASEVGDEPALIARSVAAGGTVPVFVAPRRIAAACALLAAHPDTDVLICDDGLQHLALQRDLEICIFNDQAIGNGFLLPAGPLREPWPRAVDIVLHAGSAPPHGTTAPAFELQRSLAPYALRSNGQQVPLAQLQGQPLHAVAAVARPSEFFAMLRTQGLALERTEALPDHYDFDSWQRISDQRMQLVCTEKDAVKLWTRHPDALAVPLVAQMDPQFFTALDAWLHRVATGPGAQRPPLSSAPA</sequence>
<comment type="caution">
    <text evidence="14">The sequence shown here is derived from an EMBL/GenBank/DDBJ whole genome shotgun (WGS) entry which is preliminary data.</text>
</comment>
<comment type="catalytic activity">
    <reaction evidence="13">
        <text>a lipid A disaccharide + ATP = a lipid IVA + ADP + H(+)</text>
        <dbReference type="Rhea" id="RHEA:67840"/>
        <dbReference type="ChEBI" id="CHEBI:15378"/>
        <dbReference type="ChEBI" id="CHEBI:30616"/>
        <dbReference type="ChEBI" id="CHEBI:176343"/>
        <dbReference type="ChEBI" id="CHEBI:176425"/>
        <dbReference type="ChEBI" id="CHEBI:456216"/>
        <dbReference type="EC" id="2.7.1.130"/>
    </reaction>
</comment>
<keyword evidence="10 13" id="KW-0067">ATP-binding</keyword>
<dbReference type="Proteomes" id="UP000321485">
    <property type="component" value="Unassembled WGS sequence"/>
</dbReference>
<comment type="function">
    <text evidence="1 13">Transfers the gamma-phosphate of ATP to the 4'-position of a tetraacyldisaccharide 1-phosphate intermediate (termed DS-1-P) to form tetraacyldisaccharide 1,4'-bis-phosphate (lipid IVA).</text>
</comment>
<evidence type="ECO:0000256" key="5">
    <source>
        <dbReference type="ARBA" id="ARBA00022516"/>
    </source>
</evidence>
<organism evidence="14 15">
    <name type="scientific">Acidovorax delafieldii</name>
    <name type="common">Pseudomonas delafieldii</name>
    <dbReference type="NCBI Taxonomy" id="47920"/>
    <lineage>
        <taxon>Bacteria</taxon>
        <taxon>Pseudomonadati</taxon>
        <taxon>Pseudomonadota</taxon>
        <taxon>Betaproteobacteria</taxon>
        <taxon>Burkholderiales</taxon>
        <taxon>Comamonadaceae</taxon>
        <taxon>Acidovorax</taxon>
    </lineage>
</organism>
<accession>A0A561XQG1</accession>
<dbReference type="PANTHER" id="PTHR42724:SF1">
    <property type="entry name" value="TETRAACYLDISACCHARIDE 4'-KINASE, MITOCHONDRIAL-RELATED"/>
    <property type="match status" value="1"/>
</dbReference>
<evidence type="ECO:0000256" key="2">
    <source>
        <dbReference type="ARBA" id="ARBA00004870"/>
    </source>
</evidence>
<dbReference type="UniPathway" id="UPA00359">
    <property type="reaction ID" value="UER00482"/>
</dbReference>
<comment type="similarity">
    <text evidence="13">Belongs to the LpxK family.</text>
</comment>
<dbReference type="EC" id="2.7.1.130" evidence="3 13"/>
<proteinExistence type="inferred from homology"/>
<dbReference type="InterPro" id="IPR003758">
    <property type="entry name" value="LpxK"/>
</dbReference>
<dbReference type="GO" id="GO:0009029">
    <property type="term" value="F:lipid-A 4'-kinase activity"/>
    <property type="evidence" value="ECO:0007669"/>
    <property type="project" value="UniProtKB-UniRule"/>
</dbReference>
<evidence type="ECO:0000256" key="8">
    <source>
        <dbReference type="ARBA" id="ARBA00022741"/>
    </source>
</evidence>
<dbReference type="EMBL" id="VJWE01000012">
    <property type="protein sequence ID" value="TWG38338.1"/>
    <property type="molecule type" value="Genomic_DNA"/>
</dbReference>
<evidence type="ECO:0000256" key="1">
    <source>
        <dbReference type="ARBA" id="ARBA00002274"/>
    </source>
</evidence>
<keyword evidence="11 13" id="KW-0443">Lipid metabolism</keyword>
<dbReference type="PANTHER" id="PTHR42724">
    <property type="entry name" value="TETRAACYLDISACCHARIDE 4'-KINASE"/>
    <property type="match status" value="1"/>
</dbReference>
<name>A0A561XQG1_ACIDE</name>
<evidence type="ECO:0000256" key="3">
    <source>
        <dbReference type="ARBA" id="ARBA00012071"/>
    </source>
</evidence>
<protein>
    <recommendedName>
        <fullName evidence="4 13">Tetraacyldisaccharide 4'-kinase</fullName>
        <ecNumber evidence="3 13">2.7.1.130</ecNumber>
    </recommendedName>
    <alternativeName>
        <fullName evidence="12 13">Lipid A 4'-kinase</fullName>
    </alternativeName>
</protein>
<dbReference type="Pfam" id="PF02606">
    <property type="entry name" value="LpxK"/>
    <property type="match status" value="1"/>
</dbReference>
<dbReference type="Gene3D" id="3.40.50.300">
    <property type="entry name" value="P-loop containing nucleotide triphosphate hydrolases"/>
    <property type="match status" value="1"/>
</dbReference>